<evidence type="ECO:0000256" key="2">
    <source>
        <dbReference type="ARBA" id="ARBA00022679"/>
    </source>
</evidence>
<keyword evidence="2" id="KW-0808">Transferase</keyword>
<dbReference type="Pfam" id="PF18313">
    <property type="entry name" value="TLP1_add_C"/>
    <property type="match status" value="1"/>
</dbReference>
<name>A0A0U5FSG9_ASPCI</name>
<dbReference type="Gene3D" id="3.40.47.10">
    <property type="match status" value="1"/>
</dbReference>
<accession>A0A0U5FSG9</accession>
<evidence type="ECO:0000313" key="7">
    <source>
        <dbReference type="Proteomes" id="UP000054771"/>
    </source>
</evidence>
<evidence type="ECO:0000259" key="5">
    <source>
        <dbReference type="Pfam" id="PF22691"/>
    </source>
</evidence>
<evidence type="ECO:0000256" key="3">
    <source>
        <dbReference type="ARBA" id="ARBA00023315"/>
    </source>
</evidence>
<keyword evidence="3" id="KW-0012">Acyltransferase</keyword>
<dbReference type="PANTHER" id="PTHR18919:SF139">
    <property type="entry name" value="THIOLASE-LIKE PROTEIN TYPE 1 ADDITIONAL C-TERMINAL DOMAIN-CONTAINING PROTEIN"/>
    <property type="match status" value="1"/>
</dbReference>
<comment type="similarity">
    <text evidence="1">Belongs to the thiolase-like superfamily. Thiolase family.</text>
</comment>
<gene>
    <name evidence="6" type="ORF">ASPCAL01067</name>
</gene>
<evidence type="ECO:0000259" key="4">
    <source>
        <dbReference type="Pfam" id="PF18313"/>
    </source>
</evidence>
<dbReference type="InterPro" id="IPR016039">
    <property type="entry name" value="Thiolase-like"/>
</dbReference>
<organism evidence="6 7">
    <name type="scientific">Aspergillus calidoustus</name>
    <dbReference type="NCBI Taxonomy" id="454130"/>
    <lineage>
        <taxon>Eukaryota</taxon>
        <taxon>Fungi</taxon>
        <taxon>Dikarya</taxon>
        <taxon>Ascomycota</taxon>
        <taxon>Pezizomycotina</taxon>
        <taxon>Eurotiomycetes</taxon>
        <taxon>Eurotiomycetidae</taxon>
        <taxon>Eurotiales</taxon>
        <taxon>Aspergillaceae</taxon>
        <taxon>Aspergillus</taxon>
        <taxon>Aspergillus subgen. Nidulantes</taxon>
    </lineage>
</organism>
<dbReference type="InterPro" id="IPR055140">
    <property type="entry name" value="Thiolase_C_2"/>
</dbReference>
<dbReference type="EMBL" id="CDMC01000001">
    <property type="protein sequence ID" value="CEL01485.1"/>
    <property type="molecule type" value="Genomic_DNA"/>
</dbReference>
<evidence type="ECO:0000256" key="1">
    <source>
        <dbReference type="ARBA" id="ARBA00010982"/>
    </source>
</evidence>
<proteinExistence type="inferred from homology"/>
<feature type="domain" description="Thiolase C-terminal" evidence="5">
    <location>
        <begin position="366"/>
        <end position="429"/>
    </location>
</feature>
<dbReference type="InterPro" id="IPR040771">
    <property type="entry name" value="TLP1_add_C"/>
</dbReference>
<protein>
    <submittedName>
        <fullName evidence="6">Uncharacterized protein</fullName>
    </submittedName>
</protein>
<dbReference type="STRING" id="454130.A0A0U5FSG9"/>
<dbReference type="AlphaFoldDB" id="A0A0U5FSG9"/>
<dbReference type="SUPFAM" id="SSF53901">
    <property type="entry name" value="Thiolase-like"/>
    <property type="match status" value="1"/>
</dbReference>
<keyword evidence="7" id="KW-1185">Reference proteome</keyword>
<dbReference type="PANTHER" id="PTHR18919">
    <property type="entry name" value="ACETYL-COA C-ACYLTRANSFERASE"/>
    <property type="match status" value="1"/>
</dbReference>
<dbReference type="Gene3D" id="2.40.50.840">
    <property type="match status" value="1"/>
</dbReference>
<sequence>MPRTSEIPVLVGIGDINDRDSKGRDDAAEPLTLMLRAIGAAIQDTTLAPDAARKLQAAIESVAVVANWTWPYPNAPGLVVQRLGLPGSVHTVESHHGGDSPGQLVDEAARRVAYGKSRVAVVTGAEALASRLLSPSLIWRVCCGANGSYLVESFKKAKKFPPPHWTKLDDHSSPWDRKRPEDVGTRHFLGAPIQVYPLYEAAFRAHLQQKLPDNHKESADLYAEFAQIAAKSPYSWSYGKEPETAQSIGTVTKRNRLICSPYPLLMNAFNTVNLAAACIITTTTFAKELGIPESKWIYPLGGAGTSDSARFWERPFFHQSRSLTQSLDAALKASNLRAEEIELFDFYSCFPIVPKLAAHHLNLPLHGPKPLTVLGGLTSFGGAGNNYSMHAITEITRQLRTKNQGKPVHGLVLANGGVLSYHHTVILSTQPRADSTYPPWNPLPSRVDEEHPVIEESANGGGVIETYTVQFGRDGSPVLGFVIGRLDSGHRFVANVEDPYTLQQLSGETEQVGKRGSVADEGGRNLFVFEQAKI</sequence>
<reference evidence="7" key="1">
    <citation type="journal article" date="2016" name="Genome Announc.">
        <title>Draft genome sequences of fungus Aspergillus calidoustus.</title>
        <authorList>
            <person name="Horn F."/>
            <person name="Linde J."/>
            <person name="Mattern D.J."/>
            <person name="Walther G."/>
            <person name="Guthke R."/>
            <person name="Scherlach K."/>
            <person name="Martin K."/>
            <person name="Brakhage A.A."/>
            <person name="Petzke L."/>
            <person name="Valiante V."/>
        </authorList>
    </citation>
    <scope>NUCLEOTIDE SEQUENCE [LARGE SCALE GENOMIC DNA]</scope>
    <source>
        <strain evidence="7">SF006504</strain>
    </source>
</reference>
<evidence type="ECO:0000313" key="6">
    <source>
        <dbReference type="EMBL" id="CEL01485.1"/>
    </source>
</evidence>
<dbReference type="Proteomes" id="UP000054771">
    <property type="component" value="Unassembled WGS sequence"/>
</dbReference>
<feature type="domain" description="Thiolase-like protein type 1 additional C-terminal" evidence="4">
    <location>
        <begin position="442"/>
        <end position="522"/>
    </location>
</feature>
<dbReference type="Pfam" id="PF22691">
    <property type="entry name" value="Thiolase_C_1"/>
    <property type="match status" value="1"/>
</dbReference>
<dbReference type="GO" id="GO:0016746">
    <property type="term" value="F:acyltransferase activity"/>
    <property type="evidence" value="ECO:0007669"/>
    <property type="project" value="UniProtKB-KW"/>
</dbReference>
<dbReference type="OMA" id="YGPVGGE"/>
<dbReference type="OrthoDB" id="435240at2759"/>